<dbReference type="PANTHER" id="PTHR31860">
    <property type="entry name" value="HEAT-INDUCIBLE TRANSCRIPTION REPRESSOR (DUF639)-RELATED"/>
    <property type="match status" value="1"/>
</dbReference>
<proteinExistence type="predicted"/>
<dbReference type="EMBL" id="JABTTQ020000361">
    <property type="protein sequence ID" value="KAK6139753.1"/>
    <property type="molecule type" value="Genomic_DNA"/>
</dbReference>
<organism evidence="1 2">
    <name type="scientific">Rehmannia glutinosa</name>
    <name type="common">Chinese foxglove</name>
    <dbReference type="NCBI Taxonomy" id="99300"/>
    <lineage>
        <taxon>Eukaryota</taxon>
        <taxon>Viridiplantae</taxon>
        <taxon>Streptophyta</taxon>
        <taxon>Embryophyta</taxon>
        <taxon>Tracheophyta</taxon>
        <taxon>Spermatophyta</taxon>
        <taxon>Magnoliopsida</taxon>
        <taxon>eudicotyledons</taxon>
        <taxon>Gunneridae</taxon>
        <taxon>Pentapetalae</taxon>
        <taxon>asterids</taxon>
        <taxon>lamiids</taxon>
        <taxon>Lamiales</taxon>
        <taxon>Orobanchaceae</taxon>
        <taxon>Rehmannieae</taxon>
        <taxon>Rehmannia</taxon>
    </lineage>
</organism>
<gene>
    <name evidence="1" type="ORF">DH2020_026513</name>
</gene>
<accession>A0ABR0VWV1</accession>
<sequence length="408" mass="45482">MANTAKANNMERKHLSSIANDVIRRCAQELDSSVGSLVEEFEGEWEPQMGGYSKKLVEFCCSRALTVTCGAIDETISDGSFSRFTFDMMLAWEMPSSADEESHTECVAKEKEEKKVEILTDELQDDVSLFYSDLMPLLVDREPSAGEDAFVWLGTLVPLVGEMVNGRFTFETLTAPTGNRLHFPAYDKFLKEIHRCIKHLQKQETPTGVELADDEFILHVEGTANSQRVVRHIGGTSWPGRLTLTNYALYFEASSIMSYEDALKLDLSKDIEQSVKPAATGPWGAPLFDKAIVYESSELDDKLDKTRPLACSRKGDYVTSPVSLEVQGRIGTTRDYVLQELAENLKRFNGGHPCSASSILRNLSVSQPCAPCLEPQQISENIEMAQLEDLSSLASAINQRERKEKKLT</sequence>
<evidence type="ECO:0000313" key="1">
    <source>
        <dbReference type="EMBL" id="KAK6139753.1"/>
    </source>
</evidence>
<dbReference type="Proteomes" id="UP001318860">
    <property type="component" value="Unassembled WGS sequence"/>
</dbReference>
<comment type="caution">
    <text evidence="1">The sequence shown here is derived from an EMBL/GenBank/DDBJ whole genome shotgun (WGS) entry which is preliminary data.</text>
</comment>
<protein>
    <submittedName>
        <fullName evidence="1">Uncharacterized protein</fullName>
    </submittedName>
</protein>
<keyword evidence="2" id="KW-1185">Reference proteome</keyword>
<dbReference type="PANTHER" id="PTHR31860:SF5">
    <property type="entry name" value="ARGH (DUF639)"/>
    <property type="match status" value="1"/>
</dbReference>
<reference evidence="1 2" key="1">
    <citation type="journal article" date="2021" name="Comput. Struct. Biotechnol. J.">
        <title>De novo genome assembly of the potent medicinal plant Rehmannia glutinosa using nanopore technology.</title>
        <authorList>
            <person name="Ma L."/>
            <person name="Dong C."/>
            <person name="Song C."/>
            <person name="Wang X."/>
            <person name="Zheng X."/>
            <person name="Niu Y."/>
            <person name="Chen S."/>
            <person name="Feng W."/>
        </authorList>
    </citation>
    <scope>NUCLEOTIDE SEQUENCE [LARGE SCALE GENOMIC DNA]</scope>
    <source>
        <strain evidence="1">DH-2019</strain>
    </source>
</reference>
<name>A0ABR0VWV1_REHGL</name>
<evidence type="ECO:0000313" key="2">
    <source>
        <dbReference type="Proteomes" id="UP001318860"/>
    </source>
</evidence>